<evidence type="ECO:0000313" key="7">
    <source>
        <dbReference type="Proteomes" id="UP000594480"/>
    </source>
</evidence>
<evidence type="ECO:0000256" key="4">
    <source>
        <dbReference type="ARBA" id="ARBA00023136"/>
    </source>
</evidence>
<feature type="transmembrane region" description="Helical" evidence="5">
    <location>
        <begin position="247"/>
        <end position="267"/>
    </location>
</feature>
<dbReference type="Pfam" id="PF05653">
    <property type="entry name" value="Mg_trans_NIPA"/>
    <property type="match status" value="1"/>
</dbReference>
<dbReference type="GO" id="GO:0015095">
    <property type="term" value="F:magnesium ion transmembrane transporter activity"/>
    <property type="evidence" value="ECO:0007669"/>
    <property type="project" value="InterPro"/>
</dbReference>
<gene>
    <name evidence="6" type="ORF">IT882_12450</name>
</gene>
<reference evidence="6 7" key="1">
    <citation type="submission" date="2020-11" db="EMBL/GenBank/DDBJ databases">
        <title>Amino acid is mineralized and recycled by bacteria in oceanic microbiome.</title>
        <authorList>
            <person name="Zheng L.Y."/>
        </authorList>
    </citation>
    <scope>NUCLEOTIDE SEQUENCE [LARGE SCALE GENOMIC DNA]</scope>
    <source>
        <strain evidence="6 7">A32-1</strain>
    </source>
</reference>
<sequence>MNTSTTLESFPVIGIALAVVSAALLTVGNFLQARGVASRPQAHQAGLGVSQILSLLRTPVWLAGSVVFGVAILAQLAALAFAPLIVVQPVGVVALVFASILTAIVTRQAPNLREILAIVLCVGSLTVFVSVAASVSVQKAISDRELIAVLIVLLSVLLVTFVGLLFTRRRGTPAFAYVLLGGLYAAFVATLGKTVLLRIQTALHSDNLGLDNTNLLTIACVVGIGVAGALSIYFVQTAHTNNNPQTVVAGLTVVDPCVAVALGILLLNEAAGAPAWSFVVFAIAGAGAIWGVRLLARAQREPEAAH</sequence>
<evidence type="ECO:0000313" key="6">
    <source>
        <dbReference type="EMBL" id="QPE04023.1"/>
    </source>
</evidence>
<keyword evidence="2 5" id="KW-0812">Transmembrane</keyword>
<feature type="transmembrane region" description="Helical" evidence="5">
    <location>
        <begin position="80"/>
        <end position="103"/>
    </location>
</feature>
<comment type="subcellular location">
    <subcellularLocation>
        <location evidence="1">Membrane</location>
        <topology evidence="1">Multi-pass membrane protein</topology>
    </subcellularLocation>
</comment>
<dbReference type="EMBL" id="CP064760">
    <property type="protein sequence ID" value="QPE04023.1"/>
    <property type="molecule type" value="Genomic_DNA"/>
</dbReference>
<evidence type="ECO:0000256" key="3">
    <source>
        <dbReference type="ARBA" id="ARBA00022989"/>
    </source>
</evidence>
<keyword evidence="4 5" id="KW-0472">Membrane</keyword>
<feature type="transmembrane region" description="Helical" evidence="5">
    <location>
        <begin position="174"/>
        <end position="195"/>
    </location>
</feature>
<evidence type="ECO:0000256" key="2">
    <source>
        <dbReference type="ARBA" id="ARBA00022692"/>
    </source>
</evidence>
<evidence type="ECO:0000256" key="5">
    <source>
        <dbReference type="SAM" id="Phobius"/>
    </source>
</evidence>
<dbReference type="RefSeq" id="WP_195692114.1">
    <property type="nucleotide sequence ID" value="NZ_CP064760.1"/>
</dbReference>
<dbReference type="PANTHER" id="PTHR40761:SF1">
    <property type="entry name" value="CONSERVED INTEGRAL MEMBRANE ALANINE VALINE AND LEUCINE RICH PROTEIN-RELATED"/>
    <property type="match status" value="1"/>
</dbReference>
<accession>A0A7S8MWM4</accession>
<keyword evidence="7" id="KW-1185">Reference proteome</keyword>
<dbReference type="GO" id="GO:0016020">
    <property type="term" value="C:membrane"/>
    <property type="evidence" value="ECO:0007669"/>
    <property type="project" value="UniProtKB-SubCell"/>
</dbReference>
<evidence type="ECO:0000256" key="1">
    <source>
        <dbReference type="ARBA" id="ARBA00004141"/>
    </source>
</evidence>
<feature type="transmembrane region" description="Helical" evidence="5">
    <location>
        <begin position="52"/>
        <end position="74"/>
    </location>
</feature>
<feature type="transmembrane region" description="Helical" evidence="5">
    <location>
        <begin position="12"/>
        <end position="31"/>
    </location>
</feature>
<dbReference type="AlphaFoldDB" id="A0A7S8MWM4"/>
<organism evidence="6 7">
    <name type="scientific">Microbacterium schleiferi</name>
    <dbReference type="NCBI Taxonomy" id="69362"/>
    <lineage>
        <taxon>Bacteria</taxon>
        <taxon>Bacillati</taxon>
        <taxon>Actinomycetota</taxon>
        <taxon>Actinomycetes</taxon>
        <taxon>Micrococcales</taxon>
        <taxon>Microbacteriaceae</taxon>
        <taxon>Microbacterium</taxon>
    </lineage>
</organism>
<dbReference type="InterPro" id="IPR008521">
    <property type="entry name" value="Mg_trans_NIPA"/>
</dbReference>
<feature type="transmembrane region" description="Helical" evidence="5">
    <location>
        <begin position="215"/>
        <end position="235"/>
    </location>
</feature>
<dbReference type="Proteomes" id="UP000594480">
    <property type="component" value="Chromosome"/>
</dbReference>
<feature type="transmembrane region" description="Helical" evidence="5">
    <location>
        <begin position="115"/>
        <end position="135"/>
    </location>
</feature>
<name>A0A7S8MWM4_9MICO</name>
<keyword evidence="3 5" id="KW-1133">Transmembrane helix</keyword>
<protein>
    <submittedName>
        <fullName evidence="6">Multidrug DMT transporter permease</fullName>
    </submittedName>
</protein>
<feature type="transmembrane region" description="Helical" evidence="5">
    <location>
        <begin position="147"/>
        <end position="167"/>
    </location>
</feature>
<proteinExistence type="predicted"/>
<dbReference type="KEGG" id="msf:IT882_12450"/>
<dbReference type="PANTHER" id="PTHR40761">
    <property type="entry name" value="CONSERVED INTEGRAL MEMBRANE ALANINE VALINE AND LEUCINE RICH PROTEIN-RELATED"/>
    <property type="match status" value="1"/>
</dbReference>
<feature type="transmembrane region" description="Helical" evidence="5">
    <location>
        <begin position="273"/>
        <end position="296"/>
    </location>
</feature>